<reference evidence="7" key="1">
    <citation type="submission" date="2016-10" db="EMBL/GenBank/DDBJ databases">
        <authorList>
            <person name="Varghese N."/>
            <person name="Submissions S."/>
        </authorList>
    </citation>
    <scope>NUCLEOTIDE SEQUENCE [LARGE SCALE GENOMIC DNA]</scope>
    <source>
        <strain evidence="7">CGMCC 1.6489</strain>
    </source>
</reference>
<dbReference type="EMBL" id="FOHZ01000007">
    <property type="protein sequence ID" value="SET30973.1"/>
    <property type="molecule type" value="Genomic_DNA"/>
</dbReference>
<dbReference type="PANTHER" id="PTHR12151:SF25">
    <property type="entry name" value="LINALOOL DEHYDRATASE_ISOMERASE DOMAIN-CONTAINING PROTEIN"/>
    <property type="match status" value="1"/>
</dbReference>
<feature type="domain" description="Thioredoxin" evidence="5">
    <location>
        <begin position="32"/>
        <end position="210"/>
    </location>
</feature>
<dbReference type="RefSeq" id="WP_091850644.1">
    <property type="nucleotide sequence ID" value="NZ_FOHZ01000007.1"/>
</dbReference>
<dbReference type="GO" id="GO:0046872">
    <property type="term" value="F:metal ion binding"/>
    <property type="evidence" value="ECO:0007669"/>
    <property type="project" value="UniProtKB-KW"/>
</dbReference>
<keyword evidence="4" id="KW-1015">Disulfide bond</keyword>
<dbReference type="STRING" id="430453.SAMN04487962_10727"/>
<dbReference type="Pfam" id="PF02630">
    <property type="entry name" value="SCO1-SenC"/>
    <property type="match status" value="1"/>
</dbReference>
<dbReference type="PROSITE" id="PS51352">
    <property type="entry name" value="THIOREDOXIN_2"/>
    <property type="match status" value="1"/>
</dbReference>
<keyword evidence="3" id="KW-0479">Metal-binding</keyword>
<feature type="binding site" evidence="3">
    <location>
        <position position="91"/>
    </location>
    <ligand>
        <name>Cu cation</name>
        <dbReference type="ChEBI" id="CHEBI:23378"/>
    </ligand>
</feature>
<evidence type="ECO:0000256" key="4">
    <source>
        <dbReference type="PIRSR" id="PIRSR603782-2"/>
    </source>
</evidence>
<dbReference type="SUPFAM" id="SSF52833">
    <property type="entry name" value="Thioredoxin-like"/>
    <property type="match status" value="1"/>
</dbReference>
<accession>A0A1I0DFZ9</accession>
<protein>
    <submittedName>
        <fullName evidence="6">Protein SCO1/2</fullName>
    </submittedName>
</protein>
<evidence type="ECO:0000313" key="6">
    <source>
        <dbReference type="EMBL" id="SET30973.1"/>
    </source>
</evidence>
<feature type="binding site" evidence="3">
    <location>
        <position position="175"/>
    </location>
    <ligand>
        <name>Cu cation</name>
        <dbReference type="ChEBI" id="CHEBI:23378"/>
    </ligand>
</feature>
<evidence type="ECO:0000256" key="2">
    <source>
        <dbReference type="ARBA" id="ARBA00023008"/>
    </source>
</evidence>
<dbReference type="InterPro" id="IPR036249">
    <property type="entry name" value="Thioredoxin-like_sf"/>
</dbReference>
<evidence type="ECO:0000256" key="1">
    <source>
        <dbReference type="ARBA" id="ARBA00010996"/>
    </source>
</evidence>
<dbReference type="OrthoDB" id="9790194at2"/>
<feature type="binding site" evidence="3">
    <location>
        <position position="87"/>
    </location>
    <ligand>
        <name>Cu cation</name>
        <dbReference type="ChEBI" id="CHEBI:23378"/>
    </ligand>
</feature>
<name>A0A1I0DFZ9_9GAMM</name>
<feature type="disulfide bond" description="Redox-active" evidence="4">
    <location>
        <begin position="87"/>
        <end position="91"/>
    </location>
</feature>
<dbReference type="CDD" id="cd02968">
    <property type="entry name" value="SCO"/>
    <property type="match status" value="1"/>
</dbReference>
<organism evidence="6 7">
    <name type="scientific">Marinobacter segnicrescens</name>
    <dbReference type="NCBI Taxonomy" id="430453"/>
    <lineage>
        <taxon>Bacteria</taxon>
        <taxon>Pseudomonadati</taxon>
        <taxon>Pseudomonadota</taxon>
        <taxon>Gammaproteobacteria</taxon>
        <taxon>Pseudomonadales</taxon>
        <taxon>Marinobacteraceae</taxon>
        <taxon>Marinobacter</taxon>
    </lineage>
</organism>
<comment type="similarity">
    <text evidence="1">Belongs to the SCO1/2 family.</text>
</comment>
<dbReference type="AlphaFoldDB" id="A0A1I0DFZ9"/>
<gene>
    <name evidence="6" type="ORF">SAMN04487962_10727</name>
</gene>
<sequence length="220" mass="24849">MTRSVRRTLVLLLLVVAAIFSLVIYQQMSMQAREPEPAPDLSAMNTFVYEEPRELTEFTLTSEQGEEMTRQDLRGRWTFVFVGYTHCPDICPATMATLRQADSRMPAELPQPDYLLVSADPERDTPEQLRDYLGFFGDDFHGLTGDIDVLRALAKSVGAVFVHRDDGNGNNLVDHSGHLALINPDGRMAAVIQPPHDPDKLVKAYRQIYEWTRQNQARSG</sequence>
<dbReference type="Proteomes" id="UP000198762">
    <property type="component" value="Unassembled WGS sequence"/>
</dbReference>
<dbReference type="Gene3D" id="3.40.30.10">
    <property type="entry name" value="Glutaredoxin"/>
    <property type="match status" value="1"/>
</dbReference>
<dbReference type="PANTHER" id="PTHR12151">
    <property type="entry name" value="ELECTRON TRANSPORT PROTIN SCO1/SENC FAMILY MEMBER"/>
    <property type="match status" value="1"/>
</dbReference>
<evidence type="ECO:0000313" key="7">
    <source>
        <dbReference type="Proteomes" id="UP000198762"/>
    </source>
</evidence>
<dbReference type="InterPro" id="IPR003782">
    <property type="entry name" value="SCO1/SenC"/>
</dbReference>
<keyword evidence="2 3" id="KW-0186">Copper</keyword>
<evidence type="ECO:0000259" key="5">
    <source>
        <dbReference type="PROSITE" id="PS51352"/>
    </source>
</evidence>
<evidence type="ECO:0000256" key="3">
    <source>
        <dbReference type="PIRSR" id="PIRSR603782-1"/>
    </source>
</evidence>
<keyword evidence="7" id="KW-1185">Reference proteome</keyword>
<dbReference type="InterPro" id="IPR013766">
    <property type="entry name" value="Thioredoxin_domain"/>
</dbReference>
<proteinExistence type="inferred from homology"/>